<organism evidence="3 4">
    <name type="scientific">Sphingobacterium corticis</name>
    <dbReference type="NCBI Taxonomy" id="1812823"/>
    <lineage>
        <taxon>Bacteria</taxon>
        <taxon>Pseudomonadati</taxon>
        <taxon>Bacteroidota</taxon>
        <taxon>Sphingobacteriia</taxon>
        <taxon>Sphingobacteriales</taxon>
        <taxon>Sphingobacteriaceae</taxon>
        <taxon>Sphingobacterium</taxon>
    </lineage>
</organism>
<protein>
    <submittedName>
        <fullName evidence="3">Aldehyde dehydrogenase (NADP(+))</fullName>
    </submittedName>
</protein>
<dbReference type="InterPro" id="IPR050740">
    <property type="entry name" value="Aldehyde_DH_Superfamily"/>
</dbReference>
<dbReference type="Pfam" id="PF00171">
    <property type="entry name" value="Aldedh"/>
    <property type="match status" value="1"/>
</dbReference>
<dbReference type="InterPro" id="IPR015590">
    <property type="entry name" value="Aldehyde_DH_dom"/>
</dbReference>
<dbReference type="CDD" id="cd07129">
    <property type="entry name" value="ALDH_KGSADH"/>
    <property type="match status" value="1"/>
</dbReference>
<keyword evidence="1" id="KW-0560">Oxidoreductase</keyword>
<feature type="domain" description="Aldehyde dehydrogenase" evidence="2">
    <location>
        <begin position="3"/>
        <end position="434"/>
    </location>
</feature>
<dbReference type="Proteomes" id="UP001597393">
    <property type="component" value="Unassembled WGS sequence"/>
</dbReference>
<dbReference type="PANTHER" id="PTHR43353:SF3">
    <property type="entry name" value="ALDEHYDE DEHYDROGENASE-RELATED"/>
    <property type="match status" value="1"/>
</dbReference>
<dbReference type="Gene3D" id="3.40.309.10">
    <property type="entry name" value="Aldehyde Dehydrogenase, Chain A, domain 2"/>
    <property type="match status" value="1"/>
</dbReference>
<evidence type="ECO:0000256" key="1">
    <source>
        <dbReference type="ARBA" id="ARBA00023002"/>
    </source>
</evidence>
<evidence type="ECO:0000313" key="4">
    <source>
        <dbReference type="Proteomes" id="UP001597393"/>
    </source>
</evidence>
<dbReference type="RefSeq" id="WP_380868864.1">
    <property type="nucleotide sequence ID" value="NZ_JBHUMA010000006.1"/>
</dbReference>
<evidence type="ECO:0000259" key="2">
    <source>
        <dbReference type="Pfam" id="PF00171"/>
    </source>
</evidence>
<dbReference type="PANTHER" id="PTHR43353">
    <property type="entry name" value="SUCCINATE-SEMIALDEHYDE DEHYDROGENASE, MITOCHONDRIAL"/>
    <property type="match status" value="1"/>
</dbReference>
<evidence type="ECO:0000313" key="3">
    <source>
        <dbReference type="EMBL" id="MFD2598735.1"/>
    </source>
</evidence>
<comment type="caution">
    <text evidence="3">The sequence shown here is derived from an EMBL/GenBank/DDBJ whole genome shotgun (WGS) entry which is preliminary data.</text>
</comment>
<sequence length="494" mass="52749">MNQTKEILDAYVQKSAEAFQFLKTTTVTERAAFMHAVADNIEALDDNLFEVAHRESALPMARLQGEKGRTVGQWRSYGDAVAKGTYIDARIDRANPESGKNDIRKYSVGLGPVVVFGASNFPFAFSTAGGDTASAIGAGCPVLVKGHPGHPETSQIMADAISKTVKEFGWPEGVFGHVAGDYVEGTDTLIGAYLTAHPTIQAVGFTGSQQGGKALVAVAAKREVPIPVFAEMGSINPVFALPELLESKAEEFAKQYVASLTLGTGQFCTNPGILVAQTGSAFERLKAALSEAIQEAKPTAMLHPGIAKNYVDKKQPFHSQEQVTILAESATKAEQTQGQPTIAWTNAEAFLSNTQLSAEVFGPFGLLVEAQSTEQFVEIANALEGQLTATIAGTENDLATNRSLASVLQDKVGRLLFNGMPTGVEVVYAMQHGGPFPATSDPRFTSVGPDAVKRFVRPISFQNWPEQFLPAELQSSNPLKLTRTVDGQPTSDIL</sequence>
<dbReference type="SUPFAM" id="SSF53720">
    <property type="entry name" value="ALDH-like"/>
    <property type="match status" value="1"/>
</dbReference>
<dbReference type="InterPro" id="IPR016162">
    <property type="entry name" value="Ald_DH_N"/>
</dbReference>
<proteinExistence type="predicted"/>
<name>A0ABW5NII9_9SPHI</name>
<dbReference type="InterPro" id="IPR016161">
    <property type="entry name" value="Ald_DH/histidinol_DH"/>
</dbReference>
<reference evidence="4" key="1">
    <citation type="journal article" date="2019" name="Int. J. Syst. Evol. Microbiol.">
        <title>The Global Catalogue of Microorganisms (GCM) 10K type strain sequencing project: providing services to taxonomists for standard genome sequencing and annotation.</title>
        <authorList>
            <consortium name="The Broad Institute Genomics Platform"/>
            <consortium name="The Broad Institute Genome Sequencing Center for Infectious Disease"/>
            <person name="Wu L."/>
            <person name="Ma J."/>
        </authorList>
    </citation>
    <scope>NUCLEOTIDE SEQUENCE [LARGE SCALE GENOMIC DNA]</scope>
    <source>
        <strain evidence="4">KCTC 42248</strain>
    </source>
</reference>
<dbReference type="InterPro" id="IPR016163">
    <property type="entry name" value="Ald_DH_C"/>
</dbReference>
<keyword evidence="4" id="KW-1185">Reference proteome</keyword>
<dbReference type="EMBL" id="JBHUMA010000006">
    <property type="protein sequence ID" value="MFD2598735.1"/>
    <property type="molecule type" value="Genomic_DNA"/>
</dbReference>
<accession>A0ABW5NII9</accession>
<dbReference type="InterPro" id="IPR044151">
    <property type="entry name" value="ALDH_KGSADH"/>
</dbReference>
<gene>
    <name evidence="3" type="ORF">ACFSQ3_07205</name>
</gene>
<dbReference type="Gene3D" id="3.40.605.10">
    <property type="entry name" value="Aldehyde Dehydrogenase, Chain A, domain 1"/>
    <property type="match status" value="1"/>
</dbReference>